<accession>A0A6P5X755</accession>
<organism evidence="5 6">
    <name type="scientific">Durio zibethinus</name>
    <name type="common">Durian</name>
    <dbReference type="NCBI Taxonomy" id="66656"/>
    <lineage>
        <taxon>Eukaryota</taxon>
        <taxon>Viridiplantae</taxon>
        <taxon>Streptophyta</taxon>
        <taxon>Embryophyta</taxon>
        <taxon>Tracheophyta</taxon>
        <taxon>Spermatophyta</taxon>
        <taxon>Magnoliopsida</taxon>
        <taxon>eudicotyledons</taxon>
        <taxon>Gunneridae</taxon>
        <taxon>Pentapetalae</taxon>
        <taxon>rosids</taxon>
        <taxon>malvids</taxon>
        <taxon>Malvales</taxon>
        <taxon>Malvaceae</taxon>
        <taxon>Helicteroideae</taxon>
        <taxon>Durio</taxon>
    </lineage>
</organism>
<dbReference type="Proteomes" id="UP000515121">
    <property type="component" value="Unplaced"/>
</dbReference>
<evidence type="ECO:0000313" key="5">
    <source>
        <dbReference type="Proteomes" id="UP000515121"/>
    </source>
</evidence>
<dbReference type="KEGG" id="dzi:111280786"/>
<protein>
    <submittedName>
        <fullName evidence="6">Multiple organellar RNA editing factor 7, mitochondrial-like isoform X1</fullName>
    </submittedName>
</protein>
<dbReference type="GO" id="GO:0016554">
    <property type="term" value="P:cytidine to uridine editing"/>
    <property type="evidence" value="ECO:0007669"/>
    <property type="project" value="InterPro"/>
</dbReference>
<dbReference type="Pfam" id="PF21864">
    <property type="entry name" value="MORF_dom"/>
    <property type="match status" value="1"/>
</dbReference>
<evidence type="ECO:0000256" key="3">
    <source>
        <dbReference type="SAM" id="MobiDB-lite"/>
    </source>
</evidence>
<evidence type="ECO:0000256" key="1">
    <source>
        <dbReference type="ARBA" id="ARBA00022664"/>
    </source>
</evidence>
<keyword evidence="5" id="KW-1185">Reference proteome</keyword>
<proteinExistence type="predicted"/>
<dbReference type="PANTHER" id="PTHR31346:SF12">
    <property type="entry name" value="MULTIPLE ORGANELLAR RNA EDITING FACTOR 7, MITOCHONDRIAL"/>
    <property type="match status" value="1"/>
</dbReference>
<dbReference type="GO" id="GO:0005739">
    <property type="term" value="C:mitochondrion"/>
    <property type="evidence" value="ECO:0007669"/>
    <property type="project" value="TreeGrafter"/>
</dbReference>
<dbReference type="PANTHER" id="PTHR31346">
    <property type="entry name" value="MULTIPLE ORGANELLAR RNA EDITING FACTOR 2, CHLOROPLASTIC-RELATED-RELATED"/>
    <property type="match status" value="1"/>
</dbReference>
<evidence type="ECO:0000313" key="6">
    <source>
        <dbReference type="RefSeq" id="XP_022723988.1"/>
    </source>
</evidence>
<dbReference type="AlphaFoldDB" id="A0A6P5X755"/>
<evidence type="ECO:0000256" key="2">
    <source>
        <dbReference type="ARBA" id="ARBA00022946"/>
    </source>
</evidence>
<dbReference type="OrthoDB" id="1913091at2759"/>
<dbReference type="InterPro" id="IPR054059">
    <property type="entry name" value="MORF/ORRM1/DAG-like_MORF"/>
</dbReference>
<dbReference type="RefSeq" id="XP_022723988.1">
    <property type="nucleotide sequence ID" value="XM_022868253.1"/>
</dbReference>
<dbReference type="InterPro" id="IPR039206">
    <property type="entry name" value="MORF/ORRM1/DAG-like"/>
</dbReference>
<keyword evidence="2" id="KW-0809">Transit peptide</keyword>
<feature type="domain" description="MORF/ORRM1/DAG-like MORF" evidence="4">
    <location>
        <begin position="55"/>
        <end position="153"/>
    </location>
</feature>
<keyword evidence="1" id="KW-0507">mRNA processing</keyword>
<name>A0A6P5X755_DURZI</name>
<gene>
    <name evidence="6" type="primary">LOC111280786</name>
</gene>
<evidence type="ECO:0000259" key="4">
    <source>
        <dbReference type="Pfam" id="PF21864"/>
    </source>
</evidence>
<sequence>MLSRVVQRLNPRSCSTNPSSIFSRYFSSDWGSTNSAFPERTELTRTPVVVEGCDYEHWFVVMEAPKGYPLRHEIVDTYIKTLAMALGSEEEAKKSIYSVSTKYYYAFGCKVSEELAFKIKLLCWLLAALPNVKWVLPDSYSGHGNNSYGGEPFLDGKVVAYDDKYHSDWIRIQNDDESKGATHPKEAKGKQKKQ</sequence>
<feature type="region of interest" description="Disordered" evidence="3">
    <location>
        <begin position="175"/>
        <end position="194"/>
    </location>
</feature>
<dbReference type="GO" id="GO:0080156">
    <property type="term" value="P:mitochondrial mRNA modification"/>
    <property type="evidence" value="ECO:0007669"/>
    <property type="project" value="TreeGrafter"/>
</dbReference>
<dbReference type="GeneID" id="111280786"/>
<reference evidence="6" key="1">
    <citation type="submission" date="2025-08" db="UniProtKB">
        <authorList>
            <consortium name="RefSeq"/>
        </authorList>
    </citation>
    <scope>IDENTIFICATION</scope>
    <source>
        <tissue evidence="6">Fruit stalk</tissue>
    </source>
</reference>
<dbReference type="GO" id="GO:0006397">
    <property type="term" value="P:mRNA processing"/>
    <property type="evidence" value="ECO:0007669"/>
    <property type="project" value="UniProtKB-KW"/>
</dbReference>